<dbReference type="EMBL" id="MK500426">
    <property type="protein sequence ID" value="QBK89485.1"/>
    <property type="molecule type" value="Genomic_DNA"/>
</dbReference>
<evidence type="ECO:0008006" key="2">
    <source>
        <dbReference type="Google" id="ProtNLM"/>
    </source>
</evidence>
<accession>A0A481Z246</accession>
<organism evidence="1">
    <name type="scientific">Mimivirus LCMiAC02</name>
    <dbReference type="NCBI Taxonomy" id="2506609"/>
    <lineage>
        <taxon>Viruses</taxon>
        <taxon>Varidnaviria</taxon>
        <taxon>Bamfordvirae</taxon>
        <taxon>Nucleocytoviricota</taxon>
        <taxon>Megaviricetes</taxon>
        <taxon>Imitervirales</taxon>
        <taxon>Mimiviridae</taxon>
        <taxon>Klosneuvirinae</taxon>
    </lineage>
</organism>
<name>A0A481Z246_9VIRU</name>
<dbReference type="SUPFAM" id="SSF53335">
    <property type="entry name" value="S-adenosyl-L-methionine-dependent methyltransferases"/>
    <property type="match status" value="1"/>
</dbReference>
<proteinExistence type="predicted"/>
<dbReference type="InterPro" id="IPR030807">
    <property type="entry name" value="Methyltran_NanM"/>
</dbReference>
<gene>
    <name evidence="1" type="ORF">LCMiAC02_05800</name>
</gene>
<evidence type="ECO:0000313" key="1">
    <source>
        <dbReference type="EMBL" id="QBK89485.1"/>
    </source>
</evidence>
<dbReference type="NCBIfam" id="TIGR04371">
    <property type="entry name" value="methyltran_NanM"/>
    <property type="match status" value="1"/>
</dbReference>
<protein>
    <recommendedName>
        <fullName evidence="2">Sugar O-methyltransferase</fullName>
    </recommendedName>
</protein>
<sequence length="299" mass="35851">MSNNKKKLIDEYNNFYKNNNFNLLPTVWNTNRNYINSSFKENDFRNDNAYIWQTRLGDGEKEYTDYYYKLKKMDKLNLFSKTKENGEFGCKTWFVNKDKILISRDLLDSIIEIYFLKQNFDNLDNLNILEIGAGYGRLCKRYSDCFQKSNYYITDGIPYSTYYSNIYLSLSNFEDKNIELYNLENKLNNIKIDIAINIHSFPEQNINDVEWWINLVHKHKIKYIFFVPNNPKSNPKFITTNNGDSILKIFNKYNYETICFSNMYNQLNIKYSYCVPFFLLENKLFSNIKNKNSNQHNSV</sequence>
<reference evidence="1" key="1">
    <citation type="journal article" date="2019" name="MBio">
        <title>Virus Genomes from Deep Sea Sediments Expand the Ocean Megavirome and Support Independent Origins of Viral Gigantism.</title>
        <authorList>
            <person name="Backstrom D."/>
            <person name="Yutin N."/>
            <person name="Jorgensen S.L."/>
            <person name="Dharamshi J."/>
            <person name="Homa F."/>
            <person name="Zaremba-Niedwiedzka K."/>
            <person name="Spang A."/>
            <person name="Wolf Y.I."/>
            <person name="Koonin E.V."/>
            <person name="Ettema T.J."/>
        </authorList>
    </citation>
    <scope>NUCLEOTIDE SEQUENCE</scope>
</reference>
<dbReference type="InterPro" id="IPR029063">
    <property type="entry name" value="SAM-dependent_MTases_sf"/>
</dbReference>